<proteinExistence type="predicted"/>
<dbReference type="NCBIfam" id="TIGR04189">
    <property type="entry name" value="surface_SprA"/>
    <property type="match status" value="1"/>
</dbReference>
<organism evidence="3 4">
    <name type="scientific">Williamwhitmania taraxaci</name>
    <dbReference type="NCBI Taxonomy" id="1640674"/>
    <lineage>
        <taxon>Bacteria</taxon>
        <taxon>Pseudomonadati</taxon>
        <taxon>Bacteroidota</taxon>
        <taxon>Bacteroidia</taxon>
        <taxon>Bacteroidales</taxon>
        <taxon>Williamwhitmaniaceae</taxon>
        <taxon>Williamwhitmania</taxon>
    </lineage>
</organism>
<evidence type="ECO:0000259" key="2">
    <source>
        <dbReference type="Pfam" id="PF14349"/>
    </source>
</evidence>
<dbReference type="RefSeq" id="WP_092440257.1">
    <property type="nucleotide sequence ID" value="NZ_FMYP01000068.1"/>
</dbReference>
<feature type="domain" description="Gliding motility protein SprA N-terminal" evidence="2">
    <location>
        <begin position="1076"/>
        <end position="1603"/>
    </location>
</feature>
<evidence type="ECO:0000256" key="1">
    <source>
        <dbReference type="SAM" id="MobiDB-lite"/>
    </source>
</evidence>
<evidence type="ECO:0000313" key="3">
    <source>
        <dbReference type="EMBL" id="SDC98217.1"/>
    </source>
</evidence>
<evidence type="ECO:0000313" key="4">
    <source>
        <dbReference type="Proteomes" id="UP000199452"/>
    </source>
</evidence>
<protein>
    <submittedName>
        <fullName evidence="3">Cell surface protein SprA</fullName>
    </submittedName>
</protein>
<feature type="domain" description="Gliding motility protein SprA N-terminal" evidence="2">
    <location>
        <begin position="82"/>
        <end position="384"/>
    </location>
</feature>
<dbReference type="InterPro" id="IPR026377">
    <property type="entry name" value="Cell_surface_SprA"/>
</dbReference>
<feature type="region of interest" description="Disordered" evidence="1">
    <location>
        <begin position="1124"/>
        <end position="1154"/>
    </location>
</feature>
<feature type="compositionally biased region" description="Polar residues" evidence="1">
    <location>
        <begin position="1128"/>
        <end position="1146"/>
    </location>
</feature>
<reference evidence="3 4" key="1">
    <citation type="submission" date="2016-09" db="EMBL/GenBank/DDBJ databases">
        <authorList>
            <person name="Capua I."/>
            <person name="De Benedictis P."/>
            <person name="Joannis T."/>
            <person name="Lombin L.H."/>
            <person name="Cattoli G."/>
        </authorList>
    </citation>
    <scope>NUCLEOTIDE SEQUENCE [LARGE SCALE GENOMIC DNA]</scope>
    <source>
        <strain evidence="3 4">A7P-90m</strain>
    </source>
</reference>
<keyword evidence="4" id="KW-1185">Reference proteome</keyword>
<gene>
    <name evidence="3" type="ORF">SAMN05216323_106812</name>
</gene>
<dbReference type="InterPro" id="IPR025684">
    <property type="entry name" value="SprA_N_dom"/>
</dbReference>
<dbReference type="Pfam" id="PF14349">
    <property type="entry name" value="SprA_N"/>
    <property type="match status" value="2"/>
</dbReference>
<dbReference type="OrthoDB" id="9806090at2"/>
<accession>A0A1G6R2H0</accession>
<dbReference type="STRING" id="1640674.SAMN05216323_106812"/>
<dbReference type="EMBL" id="FMYP01000068">
    <property type="protein sequence ID" value="SDC98217.1"/>
    <property type="molecule type" value="Genomic_DNA"/>
</dbReference>
<name>A0A1G6R2H0_9BACT</name>
<dbReference type="Proteomes" id="UP000199452">
    <property type="component" value="Unassembled WGS sequence"/>
</dbReference>
<sequence length="2458" mass="275709">MKRFVFFAIASVFIFSIRISFGSGLYASSGVCVFSGYAFHAQDTAVLRYPMRSLNDPTTAGNTSPLFLKTPLNAGYIVEFNAATGQYVFYQKVGNNKGLTVKVMSQEEYQNFQQQNSLRNYWEQKRQAEAGTSSSSSFLPDLQLGGETFDRIFGSNKIDIKPQGNAELILGLNTSRTDNPSLPLQLRKTTTFDFQSKIQMNVAGKIGDKLKMQVNYNTEATFDFENNVKLEYTGYEDEIIQKIEAGNVSLPLSGSLITGSQSLFGFKTELKFGNLTVTSIVSQQKSQSQSINVKGGAQTSDFEVRSDNYDVNRHFFLGQFFRDIYDKSLSTLPVISSGVTVNKIEVWVTNKAGNYDNARDILGLMDLGEGTTNISNSYFSQSPGKGPNPSNDINTAFSLMDTSNHDIRSISKINAFLNPLGLQSGRDYEKVEKARKLTPSEYTINPSLGFISLNTSLNADEVLAVAYEYSYRGKTYKVGELTSEGITSTKALIVKLLKGTNLSPRLNTWKLMMKNIYSIGAYQVSKDNFILDILYEDAATGKAVNYIKEGGIANQPLLKVMRLDNVNSQLDPYPDGVFDFIEGVTILSGNGRIIFPVLEPFGRNLRPKLGTFADKYVYEELYDSTQTKARQVPEKNKFLLSGSYQSSGGSDIPLNAMNVPQGSVVVTAGGMKLVENVDYSVDYVLGRVKIINTGLLESGTPIKISLENNSAFNFQTKTLVGSHFNYEFSDNFNLGATVLNLTERPLTQKVNYGAEPISNTIWGLNGSYKTDSRFLTKMVDKLPFIQTKEPSSILFEGEFAKLSPGHSKAIGSSGTAYIDDFEGSESSIDLRQWSAWVLSSTPQLQPGANGFPEGDLTNDLRYGYNRAKLAWFTIDPLFNRTTSYTPSHIKKDKEQLSNHFVREVNEQEIFNKDQVDGLPSNIPTLNLSFYPQERGPYNFDWIGVDGTTGKLLNPKNRWGGIMRSLPITDFEASNIDYISFWMMDPFVYNQSSTGGDLLFNLGNISEDILRDGRKSFEQGLPTSADLTRVDTTRWGRIPLVQSLVKSFDNDEEKRRLQDVGLDGLSSTNEYNFFQSYVTEMQTKFGAGSPIAQQASADPASDDYHFYRGADYDKDEVSILDRYKKYNNPEGNSAGSTSDGYTTSATSMPDVEDINSDNTLSDAESYYQYRVHLTPAGLQIGRNFVTDIREANVDLANGSKGKVKWYQFKVPISEYEQNFGSIQDFKSIRFMRMMLKGFQDTVILRFARLELVRGEWRKYNRSLQEGQEGLGSTDAEDPAFDISTVNVEENSSRQPVNYILPPGISRVIDPSNPQVRQLNEQALMLTLKDLQDGDGRGIFKTAGYDVRQYKNIMMDVHAEALEGYGLSGGDMSIFIRFGSDQKNNYYEYEIPLSVTPAGYYANNDAGRQAVWPESNKLSFELERFPDAKTLRNDAMHKPGSMVTLSTVYEVPDGARKIKVVGNPSLSQVKVILIGVRNPSKNRSSSDDGQAKSGIVWVNELRLTSFDESGGWAANARTSIKLADLGNVSVAGSIIKAGFGSIESNVNERSKENIYQYDVASNFELGRFFPDKLGLKIPMFIGYSEIFKNPEYNPLDQDIRLQDALDNADSKHERDSIKRYSQDYTRRKSINFTNVKFVKTKGQPRFYDIANWATTYSYSELFARNVDLDHRIQKEYRGVLGYNFNTRPITISPFQKMKLFRPKSMNLIRDFNFNLVPSQVAFRTDINRSYREEQRRNLNNKNQIIMPTYSKDFAWTRFYSLSYEPTRSIKIDFAATNLARIDEPVGMVDKDRDPLGYENWRDSVWANARNFGRNVNYNHNFNVTYNIPINKFPLLDFTNANARYSGTYEWDAGPIMPDTSSLDPGNTIKNSQTLQFTGGFNMVTLYNKIGLLKRINNEFDQMGRPNPNKKKEFKEVTYEATLSATAKKARSVYHKLGTQDVKVKVTSADGKEIKIIIDADTPDRVRVTSDEDISNAKIVVIGKVEKRNSPLVFAGKLSLRLLMSVKNISFTYSQVGGMILPGYKPGTKMMGLTDYSRVTAPGWPFVLGNQDQAFPLEAAKNGWLSKDTTLNNPFAINRTENINLRITIEPIPDFRIDITGLRTFSQNRSEYWTANSSGAFSGSDPLISGNYSVSVMCISTAFEESTSSNNYRSDAFEQFKKNRFEISKRLAEKRVINTIQGYDPSAIDATTGYFAGYGPLSQEVLIPAFLAAYTNTSSSSVSLDNFPKIPLPNWQVTYNGLAKLAPFKTYFKSVTLSHGYKSVYSIGSYTTNSSFMENGDGFSYIRNAQNDFVAKRDILNVSISEQFSPLISVDLGWQNNLTTKGEVRRSRNLAMSFSSNQLTEQTSWEYIFGVGYRFDNVPLIFGNPATGAQKVNKTNLRITTDVSIRNVKNFLRRLAEDIDEISGGQKITTIKVNADYTVSEKVTLRAYFDRTVNAPYVSNVFPIATSNFGFSLRVEL</sequence>